<evidence type="ECO:0000256" key="2">
    <source>
        <dbReference type="ARBA" id="ARBA00022679"/>
    </source>
</evidence>
<evidence type="ECO:0000313" key="7">
    <source>
        <dbReference type="EMBL" id="SPQ92929.1"/>
    </source>
</evidence>
<keyword evidence="7" id="KW-0496">Mitochondrion</keyword>
<dbReference type="InterPro" id="IPR011990">
    <property type="entry name" value="TPR-like_helical_dom_sf"/>
</dbReference>
<gene>
    <name evidence="6" type="ORF">PBRA_006971</name>
    <name evidence="7" type="ORF">PLBR_LOCUS144</name>
</gene>
<protein>
    <recommendedName>
        <fullName evidence="5">Glycosyltransferase 61 catalytic domain-containing protein</fullName>
    </recommendedName>
</protein>
<name>A0A0G4IUE3_PLABS</name>
<geneLocation type="mitochondrion" evidence="7"/>
<dbReference type="EMBL" id="OVEO01000001">
    <property type="protein sequence ID" value="SPQ92929.1"/>
    <property type="molecule type" value="Genomic_DNA"/>
</dbReference>
<dbReference type="AlphaFoldDB" id="A0A0G4IUE3"/>
<dbReference type="OrthoDB" id="529273at2759"/>
<evidence type="ECO:0000256" key="4">
    <source>
        <dbReference type="SAM" id="SignalP"/>
    </source>
</evidence>
<feature type="domain" description="Glycosyltransferase 61 catalytic" evidence="5">
    <location>
        <begin position="366"/>
        <end position="565"/>
    </location>
</feature>
<evidence type="ECO:0000313" key="9">
    <source>
        <dbReference type="Proteomes" id="UP000290189"/>
    </source>
</evidence>
<evidence type="ECO:0000259" key="5">
    <source>
        <dbReference type="Pfam" id="PF04577"/>
    </source>
</evidence>
<keyword evidence="2" id="KW-0808">Transferase</keyword>
<evidence type="ECO:0000256" key="1">
    <source>
        <dbReference type="ARBA" id="ARBA00022676"/>
    </source>
</evidence>
<dbReference type="Proteomes" id="UP000039324">
    <property type="component" value="Unassembled WGS sequence"/>
</dbReference>
<sequence>MHLMFVVLVVAVVHLAAAGHDFERGAQHYKAGRMRQAALAFERAAASNPASTDAYCNAAIAHGAAGDLDDAVRICDDALNAPGVDAGAVHDTLCSILLAQAARVHRSIDDREMDHMLRVWNLTTPSRSAPAYVDPAFVARLRLSCSKSSSLEHRAMMHLALEEEQDAIDLIMSSSDASPADPLNALLDEANDIRYRLGMACAESATALIDRPSWAFRNRSIDQRRLASAIRIAAPDRVADANRAARLAEERRLAEVGGTRKLCAPFTERVPLPNPVCAPGSWYGPPVVDALDGVRLRYQEPSLQVVHARDVFMEGASGVVYNDECVWFSRHNSWPDDFDGRALGRATVPVSGTIYNVGVDVVCNNFYHVIAEGLSRLALTLYAVPVGSRRLLLHDCPLWRDIAETILPGQSDDVVWYNTGSGARFATGTRRYQFENLLTVDYERDRTVDSWAGYYPPKAGVILARRLVLQAVAASNARRPGKRVVYVSRRDAGLRRAVVGEEQLLAAIATVVGRDCMDVFVVRQDRRHHRIIDQARRFANADLIVGPHGAGLTNMMFAQDKATIVYLPTEPMADHCFGNLAAALEMTLLPVRNVTAFYRGPYLLDDALVDAVVNVVRREVDRRGWLPGNVCREESIHDDL</sequence>
<evidence type="ECO:0000313" key="8">
    <source>
        <dbReference type="Proteomes" id="UP000039324"/>
    </source>
</evidence>
<accession>A0A0G4IUE3</accession>
<keyword evidence="3" id="KW-0325">Glycoprotein</keyword>
<dbReference type="SUPFAM" id="SSF48452">
    <property type="entry name" value="TPR-like"/>
    <property type="match status" value="1"/>
</dbReference>
<evidence type="ECO:0000313" key="6">
    <source>
        <dbReference type="EMBL" id="CEO98857.1"/>
    </source>
</evidence>
<reference evidence="7 9" key="2">
    <citation type="submission" date="2018-03" db="EMBL/GenBank/DDBJ databases">
        <authorList>
            <person name="Fogelqvist J."/>
        </authorList>
    </citation>
    <scope>NUCLEOTIDE SEQUENCE [LARGE SCALE GENOMIC DNA]</scope>
</reference>
<keyword evidence="8" id="KW-1185">Reference proteome</keyword>
<dbReference type="InterPro" id="IPR049625">
    <property type="entry name" value="Glyco_transf_61_cat"/>
</dbReference>
<evidence type="ECO:0000256" key="3">
    <source>
        <dbReference type="ARBA" id="ARBA00023180"/>
    </source>
</evidence>
<dbReference type="InterPro" id="IPR007657">
    <property type="entry name" value="Glycosyltransferase_61"/>
</dbReference>
<reference evidence="6 8" key="1">
    <citation type="submission" date="2015-02" db="EMBL/GenBank/DDBJ databases">
        <authorList>
            <person name="Chooi Y.-H."/>
        </authorList>
    </citation>
    <scope>NUCLEOTIDE SEQUENCE [LARGE SCALE GENOMIC DNA]</scope>
    <source>
        <strain evidence="6">E3</strain>
    </source>
</reference>
<dbReference type="Pfam" id="PF04577">
    <property type="entry name" value="Glyco_transf_61"/>
    <property type="match status" value="1"/>
</dbReference>
<dbReference type="Proteomes" id="UP000290189">
    <property type="component" value="Unassembled WGS sequence"/>
</dbReference>
<organism evidence="6 8">
    <name type="scientific">Plasmodiophora brassicae</name>
    <name type="common">Clubroot disease agent</name>
    <dbReference type="NCBI Taxonomy" id="37360"/>
    <lineage>
        <taxon>Eukaryota</taxon>
        <taxon>Sar</taxon>
        <taxon>Rhizaria</taxon>
        <taxon>Endomyxa</taxon>
        <taxon>Phytomyxea</taxon>
        <taxon>Plasmodiophorida</taxon>
        <taxon>Plasmodiophoridae</taxon>
        <taxon>Plasmodiophora</taxon>
    </lineage>
</organism>
<keyword evidence="1" id="KW-0328">Glycosyltransferase</keyword>
<dbReference type="EMBL" id="CDSF01000088">
    <property type="protein sequence ID" value="CEO98857.1"/>
    <property type="molecule type" value="Genomic_DNA"/>
</dbReference>
<dbReference type="GO" id="GO:0016757">
    <property type="term" value="F:glycosyltransferase activity"/>
    <property type="evidence" value="ECO:0007669"/>
    <property type="project" value="UniProtKB-KW"/>
</dbReference>
<feature type="signal peptide" evidence="4">
    <location>
        <begin position="1"/>
        <end position="18"/>
    </location>
</feature>
<feature type="chain" id="PRO_5036293165" description="Glycosyltransferase 61 catalytic domain-containing protein" evidence="4">
    <location>
        <begin position="19"/>
        <end position="640"/>
    </location>
</feature>
<keyword evidence="4" id="KW-0732">Signal</keyword>
<dbReference type="Gene3D" id="1.25.40.10">
    <property type="entry name" value="Tetratricopeptide repeat domain"/>
    <property type="match status" value="1"/>
</dbReference>
<proteinExistence type="predicted"/>
<dbReference type="PANTHER" id="PTHR20961">
    <property type="entry name" value="GLYCOSYLTRANSFERASE"/>
    <property type="match status" value="1"/>
</dbReference>